<feature type="transmembrane region" description="Helical" evidence="1">
    <location>
        <begin position="111"/>
        <end position="132"/>
    </location>
</feature>
<keyword evidence="1" id="KW-0812">Transmembrane</keyword>
<dbReference type="EMBL" id="CP071090">
    <property type="protein sequence ID" value="QSQ19483.1"/>
    <property type="molecule type" value="Genomic_DNA"/>
</dbReference>
<accession>A0ABX7NM57</accession>
<feature type="transmembrane region" description="Helical" evidence="1">
    <location>
        <begin position="70"/>
        <end position="91"/>
    </location>
</feature>
<feature type="transmembrane region" description="Helical" evidence="1">
    <location>
        <begin position="144"/>
        <end position="164"/>
    </location>
</feature>
<dbReference type="RefSeq" id="WP_206721067.1">
    <property type="nucleotide sequence ID" value="NZ_CP071090.1"/>
</dbReference>
<organism evidence="2 3">
    <name type="scientific">Pyxidicoccus parkwayensis</name>
    <dbReference type="NCBI Taxonomy" id="2813578"/>
    <lineage>
        <taxon>Bacteria</taxon>
        <taxon>Pseudomonadati</taxon>
        <taxon>Myxococcota</taxon>
        <taxon>Myxococcia</taxon>
        <taxon>Myxococcales</taxon>
        <taxon>Cystobacterineae</taxon>
        <taxon>Myxococcaceae</taxon>
        <taxon>Pyxidicoccus</taxon>
    </lineage>
</organism>
<protein>
    <submittedName>
        <fullName evidence="2">Uncharacterized protein</fullName>
    </submittedName>
</protein>
<evidence type="ECO:0000313" key="3">
    <source>
        <dbReference type="Proteomes" id="UP000662747"/>
    </source>
</evidence>
<keyword evidence="3" id="KW-1185">Reference proteome</keyword>
<feature type="transmembrane region" description="Helical" evidence="1">
    <location>
        <begin position="38"/>
        <end position="58"/>
    </location>
</feature>
<evidence type="ECO:0000256" key="1">
    <source>
        <dbReference type="SAM" id="Phobius"/>
    </source>
</evidence>
<evidence type="ECO:0000313" key="2">
    <source>
        <dbReference type="EMBL" id="QSQ19483.1"/>
    </source>
</evidence>
<sequence length="282" mass="29785">MNPRLNERTAAAIGACLVLLHAGAVLFSLQSPAQLPLIHQLAGLAASLLSTAGTVMAARAFSPGDYLRRVWTMFAVSAVLLFVASSLRVGWMLAVPEVPFELSALAPVRTLAVVVVNILNPSALVLLALTYRRSGLQPPRSWKTNGLWALCAVVALAIVLPHLSHNVKLLMDGGASVAQTLASVVSALGDIVTILLVAPILRVAYMMRGGKLAWAWWAMAASGAMWIVYDAQQWDRIQGPLALLAVARTAAISLKGLAGVLQRVVLEPEPAKPETAASLRAA</sequence>
<dbReference type="Proteomes" id="UP000662747">
    <property type="component" value="Chromosome"/>
</dbReference>
<keyword evidence="1" id="KW-0472">Membrane</keyword>
<gene>
    <name evidence="2" type="ORF">JY651_29715</name>
</gene>
<reference evidence="2 3" key="1">
    <citation type="submission" date="2021-02" db="EMBL/GenBank/DDBJ databases">
        <title>De Novo genome assembly of isolated myxobacteria.</title>
        <authorList>
            <person name="Stevens D.C."/>
        </authorList>
    </citation>
    <scope>NUCLEOTIDE SEQUENCE [LARGE SCALE GENOMIC DNA]</scope>
    <source>
        <strain evidence="3">SCPEA02</strain>
    </source>
</reference>
<feature type="transmembrane region" description="Helical" evidence="1">
    <location>
        <begin position="184"/>
        <end position="205"/>
    </location>
</feature>
<feature type="transmembrane region" description="Helical" evidence="1">
    <location>
        <begin position="212"/>
        <end position="229"/>
    </location>
</feature>
<proteinExistence type="predicted"/>
<keyword evidence="1" id="KW-1133">Transmembrane helix</keyword>
<name>A0ABX7NM57_9BACT</name>